<evidence type="ECO:0000313" key="2">
    <source>
        <dbReference type="Proteomes" id="UP001165960"/>
    </source>
</evidence>
<gene>
    <name evidence="1" type="ORF">DSO57_1039693</name>
</gene>
<accession>A0ACC2ULD1</accession>
<sequence>MCHRIIAETVKESSHHAPISVSVIPLPSRISLVVVESGVGFLLLLRGLPDLPLERGRLLHMLSPHLFGLVETPSRWVLGCGDGRVSSMGGGVHCFVCVHLWVSILLWEDRLLKPRFSCFRLNVGCNWRGLVACFLACSCVLFC</sequence>
<reference evidence="1" key="1">
    <citation type="submission" date="2022-04" db="EMBL/GenBank/DDBJ databases">
        <title>Genome of the entomopathogenic fungus Entomophthora muscae.</title>
        <authorList>
            <person name="Elya C."/>
            <person name="Lovett B.R."/>
            <person name="Lee E."/>
            <person name="Macias A.M."/>
            <person name="Hajek A.E."/>
            <person name="De Bivort B.L."/>
            <person name="Kasson M.T."/>
            <person name="De Fine Licht H.H."/>
            <person name="Stajich J.E."/>
        </authorList>
    </citation>
    <scope>NUCLEOTIDE SEQUENCE</scope>
    <source>
        <strain evidence="1">Berkeley</strain>
    </source>
</reference>
<dbReference type="Proteomes" id="UP001165960">
    <property type="component" value="Unassembled WGS sequence"/>
</dbReference>
<evidence type="ECO:0000313" key="1">
    <source>
        <dbReference type="EMBL" id="KAJ9087525.1"/>
    </source>
</evidence>
<protein>
    <submittedName>
        <fullName evidence="1">Uncharacterized protein</fullName>
    </submittedName>
</protein>
<keyword evidence="2" id="KW-1185">Reference proteome</keyword>
<comment type="caution">
    <text evidence="1">The sequence shown here is derived from an EMBL/GenBank/DDBJ whole genome shotgun (WGS) entry which is preliminary data.</text>
</comment>
<proteinExistence type="predicted"/>
<name>A0ACC2ULD1_9FUNG</name>
<dbReference type="EMBL" id="QTSX02000244">
    <property type="protein sequence ID" value="KAJ9087525.1"/>
    <property type="molecule type" value="Genomic_DNA"/>
</dbReference>
<organism evidence="1 2">
    <name type="scientific">Entomophthora muscae</name>
    <dbReference type="NCBI Taxonomy" id="34485"/>
    <lineage>
        <taxon>Eukaryota</taxon>
        <taxon>Fungi</taxon>
        <taxon>Fungi incertae sedis</taxon>
        <taxon>Zoopagomycota</taxon>
        <taxon>Entomophthoromycotina</taxon>
        <taxon>Entomophthoromycetes</taxon>
        <taxon>Entomophthorales</taxon>
        <taxon>Entomophthoraceae</taxon>
        <taxon>Entomophthora</taxon>
    </lineage>
</organism>